<evidence type="ECO:0000256" key="1">
    <source>
        <dbReference type="ARBA" id="ARBA00022630"/>
    </source>
</evidence>
<reference evidence="5 6" key="1">
    <citation type="submission" date="2021-10" db="EMBL/GenBank/DDBJ databases">
        <title>Lutispora strain m25 sp. nov., a thermophilic, non-spore-forming bacterium isolated from a lab-scale methanogenic bioreactor digesting anaerobic sludge.</title>
        <authorList>
            <person name="El Houari A."/>
            <person name="Mcdonald J."/>
        </authorList>
    </citation>
    <scope>NUCLEOTIDE SEQUENCE [LARGE SCALE GENOMIC DNA]</scope>
    <source>
        <strain evidence="6">m25</strain>
    </source>
</reference>
<evidence type="ECO:0000256" key="3">
    <source>
        <dbReference type="ARBA" id="ARBA00023002"/>
    </source>
</evidence>
<dbReference type="RefSeq" id="WP_255226898.1">
    <property type="nucleotide sequence ID" value="NZ_JAJEKE010000005.1"/>
</dbReference>
<dbReference type="Gene3D" id="3.30.43.10">
    <property type="entry name" value="Uridine Diphospho-n-acetylenolpyruvylglucosamine Reductase, domain 2"/>
    <property type="match status" value="1"/>
</dbReference>
<dbReference type="PANTHER" id="PTHR42659">
    <property type="entry name" value="XANTHINE DEHYDROGENASE SUBUNIT C-RELATED"/>
    <property type="match status" value="1"/>
</dbReference>
<protein>
    <submittedName>
        <fullName evidence="5">Xanthine dehydrogenase family protein subunit M</fullName>
    </submittedName>
</protein>
<dbReference type="InterPro" id="IPR016167">
    <property type="entry name" value="FAD-bd_PCMH_sub1"/>
</dbReference>
<dbReference type="InterPro" id="IPR002346">
    <property type="entry name" value="Mopterin_DH_FAD-bd"/>
</dbReference>
<dbReference type="SMART" id="SM01092">
    <property type="entry name" value="CO_deh_flav_C"/>
    <property type="match status" value="1"/>
</dbReference>
<sequence>MYGTLEYLCPTSLQELFQLMESYKDEAAIYAGGTDLLVLLRSGKVSFKYLIDVKKIPELNGINETEKVISIGSVSRFIDIQNSLLVNRWAKALSQASNQVGSVQIRFKGTLGGNIKTASPAGDGLNAAWALDAQIGLLSVNGERILPLTEFILAPRKTVILPGEVIARIYIPKREWSYQKFFKVGRRNALAISVVNGAVALEVDKNGIIKDSRISLGSVAPTPLRITKAEQLLMGKELHELALEELARIVQESVSPISDIRAGAEYRAYMAGVLVKKQIVEFLEEFVK</sequence>
<dbReference type="SUPFAM" id="SSF56176">
    <property type="entry name" value="FAD-binding/transporter-associated domain-like"/>
    <property type="match status" value="1"/>
</dbReference>
<dbReference type="Gene3D" id="3.30.390.50">
    <property type="entry name" value="CO dehydrogenase flavoprotein, C-terminal domain"/>
    <property type="match status" value="1"/>
</dbReference>
<evidence type="ECO:0000256" key="2">
    <source>
        <dbReference type="ARBA" id="ARBA00022827"/>
    </source>
</evidence>
<dbReference type="SUPFAM" id="SSF55447">
    <property type="entry name" value="CO dehydrogenase flavoprotein C-terminal domain-like"/>
    <property type="match status" value="1"/>
</dbReference>
<organism evidence="5 6">
    <name type="scientific">Lutispora saccharofermentans</name>
    <dbReference type="NCBI Taxonomy" id="3024236"/>
    <lineage>
        <taxon>Bacteria</taxon>
        <taxon>Bacillati</taxon>
        <taxon>Bacillota</taxon>
        <taxon>Clostridia</taxon>
        <taxon>Lutisporales</taxon>
        <taxon>Lutisporaceae</taxon>
        <taxon>Lutispora</taxon>
    </lineage>
</organism>
<dbReference type="Gene3D" id="3.30.465.10">
    <property type="match status" value="1"/>
</dbReference>
<proteinExistence type="predicted"/>
<name>A0ABT1NDR3_9FIRM</name>
<keyword evidence="1" id="KW-0285">Flavoprotein</keyword>
<comment type="caution">
    <text evidence="5">The sequence shown here is derived from an EMBL/GenBank/DDBJ whole genome shotgun (WGS) entry which is preliminary data.</text>
</comment>
<gene>
    <name evidence="5" type="ORF">LJD61_07405</name>
</gene>
<keyword evidence="6" id="KW-1185">Reference proteome</keyword>
<dbReference type="PROSITE" id="PS51387">
    <property type="entry name" value="FAD_PCMH"/>
    <property type="match status" value="1"/>
</dbReference>
<dbReference type="Pfam" id="PF03450">
    <property type="entry name" value="CO_deh_flav_C"/>
    <property type="match status" value="1"/>
</dbReference>
<dbReference type="Pfam" id="PF00941">
    <property type="entry name" value="FAD_binding_5"/>
    <property type="match status" value="1"/>
</dbReference>
<dbReference type="InterPro" id="IPR016169">
    <property type="entry name" value="FAD-bd_PCMH_sub2"/>
</dbReference>
<dbReference type="InterPro" id="IPR051312">
    <property type="entry name" value="Diverse_Substr_Oxidored"/>
</dbReference>
<dbReference type="InterPro" id="IPR016166">
    <property type="entry name" value="FAD-bd_PCMH"/>
</dbReference>
<evidence type="ECO:0000313" key="6">
    <source>
        <dbReference type="Proteomes" id="UP001651880"/>
    </source>
</evidence>
<keyword evidence="3" id="KW-0560">Oxidoreductase</keyword>
<evidence type="ECO:0000259" key="4">
    <source>
        <dbReference type="PROSITE" id="PS51387"/>
    </source>
</evidence>
<dbReference type="EMBL" id="JAJEKE010000005">
    <property type="protein sequence ID" value="MCQ1529378.1"/>
    <property type="molecule type" value="Genomic_DNA"/>
</dbReference>
<dbReference type="InterPro" id="IPR036318">
    <property type="entry name" value="FAD-bd_PCMH-like_sf"/>
</dbReference>
<keyword evidence="2" id="KW-0274">FAD</keyword>
<dbReference type="InterPro" id="IPR005107">
    <property type="entry name" value="CO_DH_flav_C"/>
</dbReference>
<evidence type="ECO:0000313" key="5">
    <source>
        <dbReference type="EMBL" id="MCQ1529378.1"/>
    </source>
</evidence>
<feature type="domain" description="FAD-binding PCMH-type" evidence="4">
    <location>
        <begin position="1"/>
        <end position="176"/>
    </location>
</feature>
<accession>A0ABT1NDR3</accession>
<dbReference type="InterPro" id="IPR036683">
    <property type="entry name" value="CO_DH_flav_C_dom_sf"/>
</dbReference>
<dbReference type="PANTHER" id="PTHR42659:SF2">
    <property type="entry name" value="XANTHINE DEHYDROGENASE SUBUNIT C-RELATED"/>
    <property type="match status" value="1"/>
</dbReference>
<dbReference type="Proteomes" id="UP001651880">
    <property type="component" value="Unassembled WGS sequence"/>
</dbReference>